<dbReference type="InterPro" id="IPR032319">
    <property type="entry name" value="CLP1_P"/>
</dbReference>
<evidence type="ECO:0000256" key="5">
    <source>
        <dbReference type="ARBA" id="ARBA00022741"/>
    </source>
</evidence>
<dbReference type="GO" id="GO:0005524">
    <property type="term" value="F:ATP binding"/>
    <property type="evidence" value="ECO:0007669"/>
    <property type="project" value="UniProtKB-KW"/>
</dbReference>
<keyword evidence="10" id="KW-1185">Reference proteome</keyword>
<dbReference type="OrthoDB" id="4054781at2759"/>
<evidence type="ECO:0000256" key="3">
    <source>
        <dbReference type="ARBA" id="ARBA00019824"/>
    </source>
</evidence>
<dbReference type="GeneID" id="93653023"/>
<evidence type="ECO:0000313" key="10">
    <source>
        <dbReference type="Proteomes" id="UP000669133"/>
    </source>
</evidence>
<dbReference type="GO" id="GO:0000448">
    <property type="term" value="P:cleavage in ITS2 between 5.8S rRNA and LSU-rRNA of tricistronic rRNA transcript (SSU-rRNA, 5.8S rRNA, LSU-rRNA)"/>
    <property type="evidence" value="ECO:0007669"/>
    <property type="project" value="TreeGrafter"/>
</dbReference>
<gene>
    <name evidence="9" type="ORF">I9W82_004394</name>
</gene>
<keyword evidence="4" id="KW-0808">Transferase</keyword>
<dbReference type="InterPro" id="IPR027417">
    <property type="entry name" value="P-loop_NTPase"/>
</dbReference>
<evidence type="ECO:0000256" key="4">
    <source>
        <dbReference type="ARBA" id="ARBA00022679"/>
    </source>
</evidence>
<dbReference type="GO" id="GO:0051731">
    <property type="term" value="F:polynucleotide 5'-hydroxyl-kinase activity"/>
    <property type="evidence" value="ECO:0007669"/>
    <property type="project" value="InterPro"/>
</dbReference>
<dbReference type="AlphaFoldDB" id="A0A8H7ZEP7"/>
<organism evidence="9 10">
    <name type="scientific">Candida metapsilosis</name>
    <dbReference type="NCBI Taxonomy" id="273372"/>
    <lineage>
        <taxon>Eukaryota</taxon>
        <taxon>Fungi</taxon>
        <taxon>Dikarya</taxon>
        <taxon>Ascomycota</taxon>
        <taxon>Saccharomycotina</taxon>
        <taxon>Pichiomycetes</taxon>
        <taxon>Debaryomycetaceae</taxon>
        <taxon>Candida/Lodderomyces clade</taxon>
        <taxon>Candida</taxon>
    </lineage>
</organism>
<comment type="caution">
    <text evidence="9">The sequence shown here is derived from an EMBL/GenBank/DDBJ whole genome shotgun (WGS) entry which is preliminary data.</text>
</comment>
<evidence type="ECO:0000256" key="7">
    <source>
        <dbReference type="ARBA" id="ARBA00022840"/>
    </source>
</evidence>
<evidence type="ECO:0000256" key="2">
    <source>
        <dbReference type="ARBA" id="ARBA00018706"/>
    </source>
</evidence>
<dbReference type="SUPFAM" id="SSF52540">
    <property type="entry name" value="P-loop containing nucleoside triphosphate hydrolases"/>
    <property type="match status" value="1"/>
</dbReference>
<proteinExistence type="inferred from homology"/>
<keyword evidence="5" id="KW-0547">Nucleotide-binding</keyword>
<dbReference type="RefSeq" id="XP_067547181.1">
    <property type="nucleotide sequence ID" value="XM_067693461.1"/>
</dbReference>
<reference evidence="9 10" key="1">
    <citation type="submission" date="2020-12" db="EMBL/GenBank/DDBJ databases">
        <title>Effect of drift, selection, and recombination on the evolution of hybrid genomes in Candida yeast pathogens.</title>
        <authorList>
            <person name="Mixao V."/>
            <person name="Ksiezopolska E."/>
            <person name="Saus E."/>
            <person name="Boekhout T."/>
            <person name="Gacser A."/>
            <person name="Gabaldon T."/>
        </authorList>
    </citation>
    <scope>NUCLEOTIDE SEQUENCE [LARGE SCALE GENOMIC DNA]</scope>
    <source>
        <strain evidence="9 10">BP57</strain>
    </source>
</reference>
<dbReference type="PANTHER" id="PTHR12755:SF3">
    <property type="entry name" value="POLYNUCLEOTIDE 5'-HYDROXYL-KINASE NOL9"/>
    <property type="match status" value="1"/>
</dbReference>
<keyword evidence="7" id="KW-0067">ATP-binding</keyword>
<comment type="similarity">
    <text evidence="1">Belongs to the Clp1 family. NOL9/GRC3 subfamily.</text>
</comment>
<evidence type="ECO:0000256" key="6">
    <source>
        <dbReference type="ARBA" id="ARBA00022777"/>
    </source>
</evidence>
<dbReference type="EMBL" id="JAEOAQ010000006">
    <property type="protein sequence ID" value="KAG5418065.1"/>
    <property type="molecule type" value="Genomic_DNA"/>
</dbReference>
<dbReference type="Proteomes" id="UP000669133">
    <property type="component" value="Unassembled WGS sequence"/>
</dbReference>
<evidence type="ECO:0000313" key="9">
    <source>
        <dbReference type="EMBL" id="KAG5418065.1"/>
    </source>
</evidence>
<dbReference type="Gene3D" id="3.40.50.300">
    <property type="entry name" value="P-loop containing nucleotide triphosphate hydrolases"/>
    <property type="match status" value="1"/>
</dbReference>
<dbReference type="Pfam" id="PF16575">
    <property type="entry name" value="CLP1_P"/>
    <property type="match status" value="1"/>
</dbReference>
<dbReference type="PANTHER" id="PTHR12755">
    <property type="entry name" value="CLEAVAGE/POLYADENYLATION FACTOR IA SUBUNIT CLP1P"/>
    <property type="match status" value="1"/>
</dbReference>
<sequence length="621" mass="69803">MSAYAALRADVIGSKESPIMPSDADDNELQYVKDSDDECSDDEADGISTLDVKLESRVIERDSFTPVLSKLRIFQSDFLPSEKNLQFEEESVSIRLESGEFIMIRGMFKLQILDGSVRINNCYELNAENSHIHSFFTVDSNALPIISNASSENNTFAEIKLINYHTGFENANNKLLSTAESITNKDKTFDRFTFDIVIQSGVNHGLFVDDSWVKYFSTTATISPNNLIVIGNKNAGKSTFCKSVSDFLRFQKSQNIAIMDLDPGQSDNSSPYCMSLSIQTPKSICTNAGFVHDKYEEYYGFSSPIDAPTRYLEITRNLYNVYTQKYKQKGLRLIVNTPGWIKGYGKTLLSQVTSIVAPSDLILLTSNMSIEAEENQNILQDLHYKTVTLLPGVFQLPSSSPSQFRIDNKLVYFHRKGTERFDFSYHLLMQPPERISYLSGTSGQGVYGLSILNFKMDDNFDFSNTSLLLSSLIWGVYSTESSCDEVLIQDRKHNLYPNMVQSKDLQTTLGAASRFLGLLIVHSINTSDHYLNIYTPPDVSSKIKGALQSRSKIILVRGEGTIPPSELLYPKHFSMGAWSQSQLPAAISSKVHVPFVNVKGKSKIGGIWKVRRNILRRSHRR</sequence>
<keyword evidence="6" id="KW-0418">Kinase</keyword>
<protein>
    <recommendedName>
        <fullName evidence="3">Polynucleotide 5'-hydroxyl-kinase GRC3</fullName>
    </recommendedName>
    <alternativeName>
        <fullName evidence="2">Polynucleotide 5'-hydroxyl-kinase grc3</fullName>
    </alternativeName>
</protein>
<name>A0A8H7ZEP7_9ASCO</name>
<feature type="domain" description="Clp1 P-loop" evidence="8">
    <location>
        <begin position="231"/>
        <end position="414"/>
    </location>
</feature>
<evidence type="ECO:0000259" key="8">
    <source>
        <dbReference type="Pfam" id="PF16575"/>
    </source>
</evidence>
<dbReference type="InterPro" id="IPR045116">
    <property type="entry name" value="Clp1/Grc3"/>
</dbReference>
<evidence type="ECO:0000256" key="1">
    <source>
        <dbReference type="ARBA" id="ARBA00011003"/>
    </source>
</evidence>
<dbReference type="GO" id="GO:0005634">
    <property type="term" value="C:nucleus"/>
    <property type="evidence" value="ECO:0007669"/>
    <property type="project" value="TreeGrafter"/>
</dbReference>
<accession>A0A8H7ZEP7</accession>